<proteinExistence type="predicted"/>
<feature type="non-terminal residue" evidence="2">
    <location>
        <position position="73"/>
    </location>
</feature>
<dbReference type="InterPro" id="IPR036136">
    <property type="entry name" value="Nit/Sulf_reduc_fer-like_dom_sf"/>
</dbReference>
<feature type="region of interest" description="Disordered" evidence="1">
    <location>
        <begin position="14"/>
        <end position="34"/>
    </location>
</feature>
<name>A0A382P4M5_9ZZZZ</name>
<evidence type="ECO:0008006" key="3">
    <source>
        <dbReference type="Google" id="ProtNLM"/>
    </source>
</evidence>
<sequence length="73" mass="8292">MDPHRLLINSVLREDGMSKNSQHPTPMLDELENGPWPSFVSGIKNLRDRHPSDRVSGVANDLLGQLEHSYETR</sequence>
<dbReference type="EMBL" id="UINC01104505">
    <property type="protein sequence ID" value="SVC67698.1"/>
    <property type="molecule type" value="Genomic_DNA"/>
</dbReference>
<gene>
    <name evidence="2" type="ORF">METZ01_LOCUS320552</name>
</gene>
<dbReference type="SUPFAM" id="SSF55124">
    <property type="entry name" value="Nitrite/Sulfite reductase N-terminal domain-like"/>
    <property type="match status" value="1"/>
</dbReference>
<evidence type="ECO:0000256" key="1">
    <source>
        <dbReference type="SAM" id="MobiDB-lite"/>
    </source>
</evidence>
<dbReference type="GO" id="GO:0016491">
    <property type="term" value="F:oxidoreductase activity"/>
    <property type="evidence" value="ECO:0007669"/>
    <property type="project" value="InterPro"/>
</dbReference>
<accession>A0A382P4M5</accession>
<organism evidence="2">
    <name type="scientific">marine metagenome</name>
    <dbReference type="NCBI Taxonomy" id="408172"/>
    <lineage>
        <taxon>unclassified sequences</taxon>
        <taxon>metagenomes</taxon>
        <taxon>ecological metagenomes</taxon>
    </lineage>
</organism>
<protein>
    <recommendedName>
        <fullName evidence="3">Sulfite reductase, dissimilatory-type subunit alpha</fullName>
    </recommendedName>
</protein>
<reference evidence="2" key="1">
    <citation type="submission" date="2018-05" db="EMBL/GenBank/DDBJ databases">
        <authorList>
            <person name="Lanie J.A."/>
            <person name="Ng W.-L."/>
            <person name="Kazmierczak K.M."/>
            <person name="Andrzejewski T.M."/>
            <person name="Davidsen T.M."/>
            <person name="Wayne K.J."/>
            <person name="Tettelin H."/>
            <person name="Glass J.I."/>
            <person name="Rusch D."/>
            <person name="Podicherti R."/>
            <person name="Tsui H.-C.T."/>
            <person name="Winkler M.E."/>
        </authorList>
    </citation>
    <scope>NUCLEOTIDE SEQUENCE</scope>
</reference>
<evidence type="ECO:0000313" key="2">
    <source>
        <dbReference type="EMBL" id="SVC67698.1"/>
    </source>
</evidence>
<dbReference type="AlphaFoldDB" id="A0A382P4M5"/>
<dbReference type="Gene3D" id="6.10.140.1420">
    <property type="match status" value="1"/>
</dbReference>